<evidence type="ECO:0000313" key="7">
    <source>
        <dbReference type="Proteomes" id="UP000663879"/>
    </source>
</evidence>
<feature type="region of interest" description="Disordered" evidence="4">
    <location>
        <begin position="1"/>
        <end position="59"/>
    </location>
</feature>
<dbReference type="SUPFAM" id="SSF47473">
    <property type="entry name" value="EF-hand"/>
    <property type="match status" value="1"/>
</dbReference>
<evidence type="ECO:0000313" key="6">
    <source>
        <dbReference type="EMBL" id="CAF0757867.1"/>
    </source>
</evidence>
<gene>
    <name evidence="6" type="ORF">OXX778_LOCUS4272</name>
</gene>
<evidence type="ECO:0000256" key="4">
    <source>
        <dbReference type="SAM" id="MobiDB-lite"/>
    </source>
</evidence>
<evidence type="ECO:0000256" key="1">
    <source>
        <dbReference type="ARBA" id="ARBA00022723"/>
    </source>
</evidence>
<keyword evidence="2" id="KW-0677">Repeat</keyword>
<dbReference type="GO" id="GO:0005509">
    <property type="term" value="F:calcium ion binding"/>
    <property type="evidence" value="ECO:0007669"/>
    <property type="project" value="InterPro"/>
</dbReference>
<name>A0A813PXT4_9BILA</name>
<proteinExistence type="predicted"/>
<dbReference type="PANTHER" id="PTHR10827:SF98">
    <property type="entry name" value="45 KDA CALCIUM-BINDING PROTEIN"/>
    <property type="match status" value="1"/>
</dbReference>
<keyword evidence="7" id="KW-1185">Reference proteome</keyword>
<organism evidence="6 7">
    <name type="scientific">Brachionus calyciflorus</name>
    <dbReference type="NCBI Taxonomy" id="104777"/>
    <lineage>
        <taxon>Eukaryota</taxon>
        <taxon>Metazoa</taxon>
        <taxon>Spiralia</taxon>
        <taxon>Gnathifera</taxon>
        <taxon>Rotifera</taxon>
        <taxon>Eurotatoria</taxon>
        <taxon>Monogononta</taxon>
        <taxon>Pseudotrocha</taxon>
        <taxon>Ploima</taxon>
        <taxon>Brachionidae</taxon>
        <taxon>Brachionus</taxon>
    </lineage>
</organism>
<dbReference type="OrthoDB" id="26525at2759"/>
<feature type="compositionally biased region" description="Polar residues" evidence="4">
    <location>
        <begin position="19"/>
        <end position="33"/>
    </location>
</feature>
<keyword evidence="1" id="KW-0479">Metal-binding</keyword>
<dbReference type="PROSITE" id="PS50222">
    <property type="entry name" value="EF_HAND_2"/>
    <property type="match status" value="4"/>
</dbReference>
<reference evidence="6" key="1">
    <citation type="submission" date="2021-02" db="EMBL/GenBank/DDBJ databases">
        <authorList>
            <person name="Nowell W R."/>
        </authorList>
    </citation>
    <scope>NUCLEOTIDE SEQUENCE</scope>
    <source>
        <strain evidence="6">Ploen Becks lab</strain>
    </source>
</reference>
<feature type="domain" description="EF-hand" evidence="5">
    <location>
        <begin position="102"/>
        <end position="137"/>
    </location>
</feature>
<evidence type="ECO:0000256" key="2">
    <source>
        <dbReference type="ARBA" id="ARBA00022737"/>
    </source>
</evidence>
<feature type="domain" description="EF-hand" evidence="5">
    <location>
        <begin position="139"/>
        <end position="174"/>
    </location>
</feature>
<evidence type="ECO:0000259" key="5">
    <source>
        <dbReference type="PROSITE" id="PS50222"/>
    </source>
</evidence>
<dbReference type="InterPro" id="IPR018247">
    <property type="entry name" value="EF_Hand_1_Ca_BS"/>
</dbReference>
<evidence type="ECO:0000256" key="3">
    <source>
        <dbReference type="ARBA" id="ARBA00022837"/>
    </source>
</evidence>
<accession>A0A813PXT4</accession>
<comment type="caution">
    <text evidence="6">The sequence shown here is derived from an EMBL/GenBank/DDBJ whole genome shotgun (WGS) entry which is preliminary data.</text>
</comment>
<dbReference type="PANTHER" id="PTHR10827">
    <property type="entry name" value="RETICULOCALBIN"/>
    <property type="match status" value="1"/>
</dbReference>
<dbReference type="EMBL" id="CAJNOC010000411">
    <property type="protein sequence ID" value="CAF0757867.1"/>
    <property type="molecule type" value="Genomic_DNA"/>
</dbReference>
<dbReference type="Pfam" id="PF13202">
    <property type="entry name" value="EF-hand_5"/>
    <property type="match status" value="1"/>
</dbReference>
<dbReference type="Pfam" id="PF13499">
    <property type="entry name" value="EF-hand_7"/>
    <property type="match status" value="1"/>
</dbReference>
<protein>
    <recommendedName>
        <fullName evidence="5">EF-hand domain-containing protein</fullName>
    </recommendedName>
</protein>
<dbReference type="Gene3D" id="1.10.238.10">
    <property type="entry name" value="EF-hand"/>
    <property type="match status" value="2"/>
</dbReference>
<feature type="domain" description="EF-hand" evidence="5">
    <location>
        <begin position="65"/>
        <end position="100"/>
    </location>
</feature>
<dbReference type="AlphaFoldDB" id="A0A813PXT4"/>
<dbReference type="SMART" id="SM00054">
    <property type="entry name" value="EFh"/>
    <property type="match status" value="4"/>
</dbReference>
<sequence length="213" mass="24771">MASVKKPAISSSEDKKHSLTANQQITERNLSKSPQRKLHRRSGENRKNGKAKISKSPEPTSFSYMYENILRDDFKKADVDNDGILDMSEFRKILLKYGFDEDIKNDANIAFNGHDTNNDHGLSVEEFITYVKQTKKYEKLVQDYTEMFKEIDKDKNGYLSLEEVKKDWAEKGIDLSDVSVKSLIDTFDLNSDKKISLKEYLNILKYRYFQSKL</sequence>
<dbReference type="PROSITE" id="PS00018">
    <property type="entry name" value="EF_HAND_1"/>
    <property type="match status" value="3"/>
</dbReference>
<dbReference type="Proteomes" id="UP000663879">
    <property type="component" value="Unassembled WGS sequence"/>
</dbReference>
<keyword evidence="3" id="KW-0106">Calcium</keyword>
<dbReference type="InterPro" id="IPR002048">
    <property type="entry name" value="EF_hand_dom"/>
</dbReference>
<dbReference type="InterPro" id="IPR011992">
    <property type="entry name" value="EF-hand-dom_pair"/>
</dbReference>
<feature type="domain" description="EF-hand" evidence="5">
    <location>
        <begin position="175"/>
        <end position="210"/>
    </location>
</feature>